<keyword evidence="2" id="KW-0560">Oxidoreductase</keyword>
<evidence type="ECO:0000256" key="2">
    <source>
        <dbReference type="ARBA" id="ARBA00023002"/>
    </source>
</evidence>
<feature type="domain" description="Enoyl reductase (ER)" evidence="3">
    <location>
        <begin position="11"/>
        <end position="357"/>
    </location>
</feature>
<reference evidence="4" key="1">
    <citation type="submission" date="2022-09" db="EMBL/GenBank/DDBJ databases">
        <title>Fusarium specimens isolated from Avocado Roots.</title>
        <authorList>
            <person name="Stajich J."/>
            <person name="Roper C."/>
            <person name="Heimlech-Rivalta G."/>
        </authorList>
    </citation>
    <scope>NUCLEOTIDE SEQUENCE</scope>
    <source>
        <strain evidence="4">CF00136</strain>
    </source>
</reference>
<dbReference type="Gene3D" id="3.40.50.720">
    <property type="entry name" value="NAD(P)-binding Rossmann-like Domain"/>
    <property type="match status" value="1"/>
</dbReference>
<dbReference type="InterPro" id="IPR047122">
    <property type="entry name" value="Trans-enoyl_RdTase-like"/>
</dbReference>
<dbReference type="Pfam" id="PF08240">
    <property type="entry name" value="ADH_N"/>
    <property type="match status" value="1"/>
</dbReference>
<dbReference type="PANTHER" id="PTHR45348:SF2">
    <property type="entry name" value="ZINC-TYPE ALCOHOL DEHYDROGENASE-LIKE PROTEIN C2E1P3.01"/>
    <property type="match status" value="1"/>
</dbReference>
<dbReference type="AlphaFoldDB" id="A0A9W8RW93"/>
<evidence type="ECO:0000259" key="3">
    <source>
        <dbReference type="SMART" id="SM00829"/>
    </source>
</evidence>
<evidence type="ECO:0000313" key="4">
    <source>
        <dbReference type="EMBL" id="KAJ4258252.1"/>
    </source>
</evidence>
<dbReference type="PANTHER" id="PTHR45348">
    <property type="entry name" value="HYPOTHETICAL OXIDOREDUCTASE (EUROFUNG)"/>
    <property type="match status" value="1"/>
</dbReference>
<organism evidence="4 5">
    <name type="scientific">Fusarium torreyae</name>
    <dbReference type="NCBI Taxonomy" id="1237075"/>
    <lineage>
        <taxon>Eukaryota</taxon>
        <taxon>Fungi</taxon>
        <taxon>Dikarya</taxon>
        <taxon>Ascomycota</taxon>
        <taxon>Pezizomycotina</taxon>
        <taxon>Sordariomycetes</taxon>
        <taxon>Hypocreomycetidae</taxon>
        <taxon>Hypocreales</taxon>
        <taxon>Nectriaceae</taxon>
        <taxon>Fusarium</taxon>
    </lineage>
</organism>
<accession>A0A9W8RW93</accession>
<protein>
    <recommendedName>
        <fullName evidence="3">Enoyl reductase (ER) domain-containing protein</fullName>
    </recommendedName>
</protein>
<name>A0A9W8RW93_9HYPO</name>
<dbReference type="EMBL" id="JAOQAZ010000016">
    <property type="protein sequence ID" value="KAJ4258252.1"/>
    <property type="molecule type" value="Genomic_DNA"/>
</dbReference>
<dbReference type="OrthoDB" id="10257049at2759"/>
<dbReference type="SUPFAM" id="SSF50129">
    <property type="entry name" value="GroES-like"/>
    <property type="match status" value="1"/>
</dbReference>
<evidence type="ECO:0000256" key="1">
    <source>
        <dbReference type="ARBA" id="ARBA00008072"/>
    </source>
</evidence>
<dbReference type="InterPro" id="IPR013154">
    <property type="entry name" value="ADH-like_N"/>
</dbReference>
<dbReference type="InterPro" id="IPR036291">
    <property type="entry name" value="NAD(P)-bd_dom_sf"/>
</dbReference>
<dbReference type="SMART" id="SM00829">
    <property type="entry name" value="PKS_ER"/>
    <property type="match status" value="1"/>
</dbReference>
<dbReference type="InterPro" id="IPR020843">
    <property type="entry name" value="ER"/>
</dbReference>
<comment type="similarity">
    <text evidence="1">Belongs to the zinc-containing alcohol dehydrogenase family.</text>
</comment>
<proteinExistence type="inferred from homology"/>
<dbReference type="GO" id="GO:0016651">
    <property type="term" value="F:oxidoreductase activity, acting on NAD(P)H"/>
    <property type="evidence" value="ECO:0007669"/>
    <property type="project" value="InterPro"/>
</dbReference>
<comment type="caution">
    <text evidence="4">The sequence shown here is derived from an EMBL/GenBank/DDBJ whole genome shotgun (WGS) entry which is preliminary data.</text>
</comment>
<dbReference type="SUPFAM" id="SSF51735">
    <property type="entry name" value="NAD(P)-binding Rossmann-fold domains"/>
    <property type="match status" value="1"/>
</dbReference>
<dbReference type="Gene3D" id="3.90.180.10">
    <property type="entry name" value="Medium-chain alcohol dehydrogenases, catalytic domain"/>
    <property type="match status" value="1"/>
</dbReference>
<keyword evidence="5" id="KW-1185">Reference proteome</keyword>
<dbReference type="InterPro" id="IPR011032">
    <property type="entry name" value="GroES-like_sf"/>
</dbReference>
<evidence type="ECO:0000313" key="5">
    <source>
        <dbReference type="Proteomes" id="UP001152049"/>
    </source>
</evidence>
<dbReference type="Proteomes" id="UP001152049">
    <property type="component" value="Unassembled WGS sequence"/>
</dbReference>
<sequence length="362" mass="38915">MATQTGITIDGPNKPYKIVDNIPRPTPGSKQVLVKCLAVGINPVEPMQQQSGLLVNEWPAIIGSDCAGVVVDVGPDVNKLKRGDYVYGCAPLGQNRFTPFQDTFLVQEDVFLKKSSNLSLEDSCTIGVGLLVTMNRTDFSCRQETSSLCLLAGAKLELPKEGVKAHQKDEWVVVLGGTGTVGQYAVQLANVCGYKVLTSCSPSKQSVATQNGAFATFNNRGSVDEQVAEIKKITGGNFGRIMDATAYGYEVMVKALQTASTVTTKYLTSVDDWSEFSTPSSINEYRAELGHLCRLDEPDGAQVTSDISGWIPSLEAHLAAGTLRALEYQVVDGVGWDKVIQGIKDLEGGKGAKKIVVRTQEE</sequence>
<gene>
    <name evidence="4" type="ORF">NW762_008401</name>
</gene>